<feature type="transmembrane region" description="Helical" evidence="1">
    <location>
        <begin position="86"/>
        <end position="104"/>
    </location>
</feature>
<proteinExistence type="predicted"/>
<keyword evidence="1" id="KW-0472">Membrane</keyword>
<reference evidence="2 3" key="1">
    <citation type="submission" date="2024-09" db="EMBL/GenBank/DDBJ databases">
        <authorList>
            <person name="Lee S.D."/>
        </authorList>
    </citation>
    <scope>NUCLEOTIDE SEQUENCE [LARGE SCALE GENOMIC DNA]</scope>
    <source>
        <strain evidence="2 3">N1-3</strain>
    </source>
</reference>
<accession>A0ABV6X4W0</accession>
<evidence type="ECO:0000313" key="2">
    <source>
        <dbReference type="EMBL" id="MFC1433332.1"/>
    </source>
</evidence>
<comment type="caution">
    <text evidence="2">The sequence shown here is derived from an EMBL/GenBank/DDBJ whole genome shotgun (WGS) entry which is preliminary data.</text>
</comment>
<protein>
    <submittedName>
        <fullName evidence="2">Uncharacterized protein</fullName>
    </submittedName>
</protein>
<feature type="transmembrane region" description="Helical" evidence="1">
    <location>
        <begin position="7"/>
        <end position="28"/>
    </location>
</feature>
<keyword evidence="1" id="KW-1133">Transmembrane helix</keyword>
<dbReference type="EMBL" id="JBHEZY010000009">
    <property type="protein sequence ID" value="MFC1433332.1"/>
    <property type="molecule type" value="Genomic_DNA"/>
</dbReference>
<feature type="transmembrane region" description="Helical" evidence="1">
    <location>
        <begin position="55"/>
        <end position="74"/>
    </location>
</feature>
<keyword evidence="1" id="KW-0812">Transmembrane</keyword>
<name>A0ABV6X4W0_9ACTN</name>
<gene>
    <name evidence="2" type="ORF">ACEZDB_22055</name>
</gene>
<evidence type="ECO:0000256" key="1">
    <source>
        <dbReference type="SAM" id="Phobius"/>
    </source>
</evidence>
<feature type="transmembrane region" description="Helical" evidence="1">
    <location>
        <begin position="116"/>
        <end position="137"/>
    </location>
</feature>
<organism evidence="2 3">
    <name type="scientific">Streptacidiphilus alkalitolerans</name>
    <dbReference type="NCBI Taxonomy" id="3342712"/>
    <lineage>
        <taxon>Bacteria</taxon>
        <taxon>Bacillati</taxon>
        <taxon>Actinomycetota</taxon>
        <taxon>Actinomycetes</taxon>
        <taxon>Kitasatosporales</taxon>
        <taxon>Streptomycetaceae</taxon>
        <taxon>Streptacidiphilus</taxon>
    </lineage>
</organism>
<dbReference type="RefSeq" id="WP_380555425.1">
    <property type="nucleotide sequence ID" value="NZ_JBHEZY010000009.1"/>
</dbReference>
<dbReference type="Proteomes" id="UP001592530">
    <property type="component" value="Unassembled WGS sequence"/>
</dbReference>
<sequence length="260" mass="28171">MNRQVKRWIQAAGAVAGTLVLTSFWTLYQDWQITRLFSGSGRSGPSLWEGLAESLLWPAIQAAVILGLLALTLLISRLLLRGRFRIIVAGLLLSLAVFLGNWFYFDGAIEGSTALIFGFFDLANRTALAMAAGGWILRDRAPKPERDGISAEILGDWDAPGGVIAFASDGVFTLARAGEPTTAGLWEPLPGTRPQIVLRVDADTELGHGWQATVMDLESNPYGAVLRAGAAEYRRRDPEVVLERSPEYAGYIGAVEILEG</sequence>
<evidence type="ECO:0000313" key="3">
    <source>
        <dbReference type="Proteomes" id="UP001592530"/>
    </source>
</evidence>